<keyword evidence="1" id="KW-0479">Metal-binding</keyword>
<dbReference type="AlphaFoldDB" id="A0A9D2HD46"/>
<evidence type="ECO:0000313" key="5">
    <source>
        <dbReference type="EMBL" id="HJA08284.1"/>
    </source>
</evidence>
<feature type="transmembrane region" description="Helical" evidence="3">
    <location>
        <begin position="44"/>
        <end position="64"/>
    </location>
</feature>
<evidence type="ECO:0000256" key="1">
    <source>
        <dbReference type="ARBA" id="ARBA00022723"/>
    </source>
</evidence>
<feature type="domain" description="Calcineurin-like phosphoesterase" evidence="4">
    <location>
        <begin position="167"/>
        <end position="324"/>
    </location>
</feature>
<keyword evidence="2" id="KW-0378">Hydrolase</keyword>
<keyword evidence="3" id="KW-1133">Transmembrane helix</keyword>
<dbReference type="PANTHER" id="PTHR31302">
    <property type="entry name" value="TRANSMEMBRANE PROTEIN WITH METALLOPHOSPHOESTERASE DOMAIN-RELATED"/>
    <property type="match status" value="1"/>
</dbReference>
<evidence type="ECO:0000256" key="3">
    <source>
        <dbReference type="SAM" id="Phobius"/>
    </source>
</evidence>
<dbReference type="InterPro" id="IPR029052">
    <property type="entry name" value="Metallo-depent_PP-like"/>
</dbReference>
<protein>
    <submittedName>
        <fullName evidence="5">Metallophosphoesterase</fullName>
    </submittedName>
</protein>
<sequence length="384" mass="41031">MPDLSVFFLNLMYTVGFRTLLALAGLAGSLALAWLVLSLPGRRVLKLGLGLICLTGTGMLLAMNPLRSLGLALPTWAIRLVCLCTACAILLMLLQAARLLLTAAALPAALFTRAPLRLLVARKTSALVAVVGLLLGGMAFWNTVRIPEVREVDIPIRNLPASLENFHIVQLTDLHLGTIFDASWLAALVKRVNALHPDVVTVTGDTGEAAPEIIAADLAPLLDLRATDGVFYALGNHESYQGVGAWVRFYASAGHLLRNSHVVLTRDGAPLVLAGLDDAAPNLDKALTGSPAGAPRVLLRHRPGRAVDAADRGVDLQLSGHTHGGLMPGVRQIIARANSGYVSGLYRVDRMKLYVSNGTGLWSYVAVRLFTPSEITSFRLTRAR</sequence>
<keyword evidence="3" id="KW-0812">Transmembrane</keyword>
<evidence type="ECO:0000256" key="2">
    <source>
        <dbReference type="ARBA" id="ARBA00022801"/>
    </source>
</evidence>
<dbReference type="Gene3D" id="3.60.21.10">
    <property type="match status" value="1"/>
</dbReference>
<evidence type="ECO:0000259" key="4">
    <source>
        <dbReference type="Pfam" id="PF00149"/>
    </source>
</evidence>
<dbReference type="GO" id="GO:0016020">
    <property type="term" value="C:membrane"/>
    <property type="evidence" value="ECO:0007669"/>
    <property type="project" value="GOC"/>
</dbReference>
<feature type="transmembrane region" description="Helical" evidence="3">
    <location>
        <begin position="20"/>
        <end position="37"/>
    </location>
</feature>
<dbReference type="InterPro" id="IPR051158">
    <property type="entry name" value="Metallophosphoesterase_sf"/>
</dbReference>
<dbReference type="Pfam" id="PF00149">
    <property type="entry name" value="Metallophos"/>
    <property type="match status" value="1"/>
</dbReference>
<dbReference type="GO" id="GO:0009245">
    <property type="term" value="P:lipid A biosynthetic process"/>
    <property type="evidence" value="ECO:0007669"/>
    <property type="project" value="TreeGrafter"/>
</dbReference>
<dbReference type="PANTHER" id="PTHR31302:SF31">
    <property type="entry name" value="PHOSPHODIESTERASE YAEI"/>
    <property type="match status" value="1"/>
</dbReference>
<evidence type="ECO:0000313" key="6">
    <source>
        <dbReference type="Proteomes" id="UP000824225"/>
    </source>
</evidence>
<organism evidence="5 6">
    <name type="scientific">Candidatus Mailhella merdigallinarum</name>
    <dbReference type="NCBI Taxonomy" id="2838658"/>
    <lineage>
        <taxon>Bacteria</taxon>
        <taxon>Pseudomonadati</taxon>
        <taxon>Thermodesulfobacteriota</taxon>
        <taxon>Desulfovibrionia</taxon>
        <taxon>Desulfovibrionales</taxon>
        <taxon>Desulfovibrionaceae</taxon>
        <taxon>Mailhella</taxon>
    </lineage>
</organism>
<reference evidence="5" key="2">
    <citation type="submission" date="2021-04" db="EMBL/GenBank/DDBJ databases">
        <authorList>
            <person name="Gilroy R."/>
        </authorList>
    </citation>
    <scope>NUCLEOTIDE SEQUENCE</scope>
    <source>
        <strain evidence="5">CHK186-16707</strain>
    </source>
</reference>
<dbReference type="GO" id="GO:0046872">
    <property type="term" value="F:metal ion binding"/>
    <property type="evidence" value="ECO:0007669"/>
    <property type="project" value="UniProtKB-KW"/>
</dbReference>
<reference evidence="5" key="1">
    <citation type="journal article" date="2021" name="PeerJ">
        <title>Extensive microbial diversity within the chicken gut microbiome revealed by metagenomics and culture.</title>
        <authorList>
            <person name="Gilroy R."/>
            <person name="Ravi A."/>
            <person name="Getino M."/>
            <person name="Pursley I."/>
            <person name="Horton D.L."/>
            <person name="Alikhan N.F."/>
            <person name="Baker D."/>
            <person name="Gharbi K."/>
            <person name="Hall N."/>
            <person name="Watson M."/>
            <person name="Adriaenssens E.M."/>
            <person name="Foster-Nyarko E."/>
            <person name="Jarju S."/>
            <person name="Secka A."/>
            <person name="Antonio M."/>
            <person name="Oren A."/>
            <person name="Chaudhuri R.R."/>
            <person name="La Ragione R."/>
            <person name="Hildebrand F."/>
            <person name="Pallen M.J."/>
        </authorList>
    </citation>
    <scope>NUCLEOTIDE SEQUENCE</scope>
    <source>
        <strain evidence="5">CHK186-16707</strain>
    </source>
</reference>
<gene>
    <name evidence="5" type="ORF">H9962_03725</name>
</gene>
<comment type="caution">
    <text evidence="5">The sequence shown here is derived from an EMBL/GenBank/DDBJ whole genome shotgun (WGS) entry which is preliminary data.</text>
</comment>
<name>A0A9D2HD46_9BACT</name>
<feature type="transmembrane region" description="Helical" evidence="3">
    <location>
        <begin position="76"/>
        <end position="94"/>
    </location>
</feature>
<dbReference type="GO" id="GO:0008758">
    <property type="term" value="F:UDP-2,3-diacylglucosamine hydrolase activity"/>
    <property type="evidence" value="ECO:0007669"/>
    <property type="project" value="TreeGrafter"/>
</dbReference>
<dbReference type="SUPFAM" id="SSF56300">
    <property type="entry name" value="Metallo-dependent phosphatases"/>
    <property type="match status" value="1"/>
</dbReference>
<proteinExistence type="predicted"/>
<dbReference type="EMBL" id="DXAN01000007">
    <property type="protein sequence ID" value="HJA08284.1"/>
    <property type="molecule type" value="Genomic_DNA"/>
</dbReference>
<feature type="transmembrane region" description="Helical" evidence="3">
    <location>
        <begin position="126"/>
        <end position="144"/>
    </location>
</feature>
<dbReference type="CDD" id="cd07385">
    <property type="entry name" value="MPP_YkuE_C"/>
    <property type="match status" value="1"/>
</dbReference>
<keyword evidence="3" id="KW-0472">Membrane</keyword>
<dbReference type="InterPro" id="IPR004843">
    <property type="entry name" value="Calcineurin-like_PHP"/>
</dbReference>
<accession>A0A9D2HD46</accession>
<dbReference type="Proteomes" id="UP000824225">
    <property type="component" value="Unassembled WGS sequence"/>
</dbReference>